<comment type="caution">
    <text evidence="2">The sequence shown here is derived from an EMBL/GenBank/DDBJ whole genome shotgun (WGS) entry which is preliminary data.</text>
</comment>
<keyword evidence="1" id="KW-1133">Transmembrane helix</keyword>
<feature type="transmembrane region" description="Helical" evidence="1">
    <location>
        <begin position="12"/>
        <end position="33"/>
    </location>
</feature>
<feature type="transmembrane region" description="Helical" evidence="1">
    <location>
        <begin position="89"/>
        <end position="107"/>
    </location>
</feature>
<keyword evidence="1" id="KW-0472">Membrane</keyword>
<dbReference type="OrthoDB" id="8099304at2"/>
<organism evidence="2 3">
    <name type="scientific">Hansschlegelia quercus</name>
    <dbReference type="NCBI Taxonomy" id="2528245"/>
    <lineage>
        <taxon>Bacteria</taxon>
        <taxon>Pseudomonadati</taxon>
        <taxon>Pseudomonadota</taxon>
        <taxon>Alphaproteobacteria</taxon>
        <taxon>Hyphomicrobiales</taxon>
        <taxon>Methylopilaceae</taxon>
        <taxon>Hansschlegelia</taxon>
    </lineage>
</organism>
<accession>A0A4Q9GGU1</accession>
<keyword evidence="1" id="KW-0812">Transmembrane</keyword>
<dbReference type="RefSeq" id="WP_131003837.1">
    <property type="nucleotide sequence ID" value="NZ_JBHSZR010000013.1"/>
</dbReference>
<gene>
    <name evidence="2" type="ORF">EYR15_12335</name>
</gene>
<keyword evidence="3" id="KW-1185">Reference proteome</keyword>
<dbReference type="EMBL" id="SIUB01000005">
    <property type="protein sequence ID" value="TBN52605.1"/>
    <property type="molecule type" value="Genomic_DNA"/>
</dbReference>
<reference evidence="2 3" key="1">
    <citation type="submission" date="2019-02" db="EMBL/GenBank/DDBJ databases">
        <title>Hansschlegelia quercus sp. nov., a novel methylotrophic bacterium from buds of oak (Quercus robur L.).</title>
        <authorList>
            <person name="Agafonova N.V."/>
            <person name="Kaparullina E.N."/>
            <person name="Grouzdev D.S."/>
            <person name="Doronina N.V."/>
        </authorList>
    </citation>
    <scope>NUCLEOTIDE SEQUENCE [LARGE SCALE GENOMIC DNA]</scope>
    <source>
        <strain evidence="2 3">Dub</strain>
    </source>
</reference>
<protein>
    <submittedName>
        <fullName evidence="2">Uncharacterized protein</fullName>
    </submittedName>
</protein>
<dbReference type="AlphaFoldDB" id="A0A4Q9GGU1"/>
<dbReference type="Proteomes" id="UP000291613">
    <property type="component" value="Unassembled WGS sequence"/>
</dbReference>
<name>A0A4Q9GGU1_9HYPH</name>
<evidence type="ECO:0000313" key="2">
    <source>
        <dbReference type="EMBL" id="TBN52605.1"/>
    </source>
</evidence>
<sequence length="136" mass="14922">MKRTPYEPPAQPVLGQVFDALLVLGLVLVTLYLPLLLKLAGSGTISDIADKPSWETLGQNPVMAGQWEKLGFDPASAATIVGTRFDYSFSWIGFAVTALVIVGYFVAMLRWSDREYRDVIAERFGENPTDGAAPER</sequence>
<evidence type="ECO:0000256" key="1">
    <source>
        <dbReference type="SAM" id="Phobius"/>
    </source>
</evidence>
<evidence type="ECO:0000313" key="3">
    <source>
        <dbReference type="Proteomes" id="UP000291613"/>
    </source>
</evidence>
<proteinExistence type="predicted"/>